<dbReference type="Pfam" id="PF05729">
    <property type="entry name" value="NACHT"/>
    <property type="match status" value="1"/>
</dbReference>
<dbReference type="SUPFAM" id="SSF52540">
    <property type="entry name" value="P-loop containing nucleoside triphosphate hydrolases"/>
    <property type="match status" value="1"/>
</dbReference>
<organism evidence="2 3">
    <name type="scientific">Romeriopsis navalis LEGE 11480</name>
    <dbReference type="NCBI Taxonomy" id="2777977"/>
    <lineage>
        <taxon>Bacteria</taxon>
        <taxon>Bacillati</taxon>
        <taxon>Cyanobacteriota</taxon>
        <taxon>Cyanophyceae</taxon>
        <taxon>Leptolyngbyales</taxon>
        <taxon>Leptolyngbyaceae</taxon>
        <taxon>Romeriopsis</taxon>
        <taxon>Romeriopsis navalis</taxon>
    </lineage>
</organism>
<dbReference type="EMBL" id="JADEXQ010000178">
    <property type="protein sequence ID" value="MBE9033327.1"/>
    <property type="molecule type" value="Genomic_DNA"/>
</dbReference>
<name>A0A928VTB6_9CYAN</name>
<comment type="caution">
    <text evidence="2">The sequence shown here is derived from an EMBL/GenBank/DDBJ whole genome shotgun (WGS) entry which is preliminary data.</text>
</comment>
<dbReference type="RefSeq" id="WP_264328135.1">
    <property type="nucleotide sequence ID" value="NZ_JADEXQ010000178.1"/>
</dbReference>
<feature type="non-terminal residue" evidence="2">
    <location>
        <position position="739"/>
    </location>
</feature>
<gene>
    <name evidence="2" type="ORF">IQ266_26695</name>
</gene>
<dbReference type="InterPro" id="IPR008629">
    <property type="entry name" value="GUN4-like"/>
</dbReference>
<protein>
    <submittedName>
        <fullName evidence="2">GUN4 domain-containing protein</fullName>
    </submittedName>
</protein>
<dbReference type="Proteomes" id="UP000625316">
    <property type="component" value="Unassembled WGS sequence"/>
</dbReference>
<dbReference type="InterPro" id="IPR037215">
    <property type="entry name" value="GUN4-like_sf"/>
</dbReference>
<feature type="domain" description="NACHT" evidence="1">
    <location>
        <begin position="198"/>
        <end position="332"/>
    </location>
</feature>
<proteinExistence type="predicted"/>
<dbReference type="PANTHER" id="PTHR34800:SF1">
    <property type="entry name" value="TETRAPYRROLE-BINDING PROTEIN, CHLOROPLASTIC"/>
    <property type="match status" value="1"/>
</dbReference>
<dbReference type="GO" id="GO:0046906">
    <property type="term" value="F:tetrapyrrole binding"/>
    <property type="evidence" value="ECO:0007669"/>
    <property type="project" value="TreeGrafter"/>
</dbReference>
<dbReference type="Gene3D" id="1.10.10.1770">
    <property type="entry name" value="Gun4-like"/>
    <property type="match status" value="1"/>
</dbReference>
<evidence type="ECO:0000313" key="2">
    <source>
        <dbReference type="EMBL" id="MBE9033327.1"/>
    </source>
</evidence>
<dbReference type="InterPro" id="IPR027417">
    <property type="entry name" value="P-loop_NTPase"/>
</dbReference>
<reference evidence="2" key="1">
    <citation type="submission" date="2020-10" db="EMBL/GenBank/DDBJ databases">
        <authorList>
            <person name="Castelo-Branco R."/>
            <person name="Eusebio N."/>
            <person name="Adriana R."/>
            <person name="Vieira A."/>
            <person name="Brugerolle De Fraissinette N."/>
            <person name="Rezende De Castro R."/>
            <person name="Schneider M.P."/>
            <person name="Vasconcelos V."/>
            <person name="Leao P.N."/>
        </authorList>
    </citation>
    <scope>NUCLEOTIDE SEQUENCE</scope>
    <source>
        <strain evidence="2">LEGE 11480</strain>
    </source>
</reference>
<sequence length="739" mass="82909">MAEEESTLTKPQQDEQSIAPKGMPLWQISVGGALWKWLSGGAALGSLVTVINTTDLPKIALGAAAGGALSGGGAIVYAFADPVGKRAKKAAGAAGNKTVEVIDWSAEQLWAKATKVETKYCLAQAEECEGYRPEGVRQYPGLGKPMLRDVFVPLLLIGQGRQAGYGCDVDEALGSALRHDNLDIWQLLKRARKHKEFRRIAVLAHGGFGKTTLLRHVAYTFGRGEQGRYGMQERVPILLLLRQYKQQFAQDVIPGLPELLQTLHLPSLGRAAELPLPQTWAKDLLESGRAIVMLDGFDELNPQDRTQSAQWLNRQMKRYSNCIFIVTSRPKAFNAQPVNEQLDVSLAMWVRDFGQEEQGCFIEKWYRCQERIAAGEPKETAATKREALREAKRLMQQIFERPELGALAINPLLLNMIVTFHRLRPWGPLPVLRSGLYREICQLQIVDRPEARSMETVLPGVDTLGMLQKLALEMMQRGVERISRQDLQSLITGYLQADGEQPIDVGRWIEDVVNVTEMLVDQGEEYDFAHLTFQEYLAAAEIQRVQKASLLYDQLSIDRWKMVILYYAGLVRNPSDLVQRLLLVGNTALATECLREAKRLEPAVVAQIEALDQQVSNDRYKQLQALLKAGNWEAADRETFQVMLQVAGQEERGFLLPSDFTNFPCDDLQAIDKLWVDSSSGHFGFSVQKEIWADCGSPMDIGKEWNDFCDRVGWQASGKYLNYSDLWMDPYLSPVGELP</sequence>
<keyword evidence="3" id="KW-1185">Reference proteome</keyword>
<dbReference type="AlphaFoldDB" id="A0A928VTB6"/>
<dbReference type="PANTHER" id="PTHR34800">
    <property type="entry name" value="TETRAPYRROLE-BINDING PROTEIN, CHLOROPLASTIC"/>
    <property type="match status" value="1"/>
</dbReference>
<evidence type="ECO:0000313" key="3">
    <source>
        <dbReference type="Proteomes" id="UP000625316"/>
    </source>
</evidence>
<dbReference type="PROSITE" id="PS50837">
    <property type="entry name" value="NACHT"/>
    <property type="match status" value="1"/>
</dbReference>
<dbReference type="SUPFAM" id="SSF140869">
    <property type="entry name" value="GUN4-like"/>
    <property type="match status" value="1"/>
</dbReference>
<dbReference type="Pfam" id="PF05419">
    <property type="entry name" value="GUN4"/>
    <property type="match status" value="1"/>
</dbReference>
<accession>A0A928VTB6</accession>
<dbReference type="Gene3D" id="3.40.50.300">
    <property type="entry name" value="P-loop containing nucleotide triphosphate hydrolases"/>
    <property type="match status" value="1"/>
</dbReference>
<evidence type="ECO:0000259" key="1">
    <source>
        <dbReference type="PROSITE" id="PS50837"/>
    </source>
</evidence>
<dbReference type="InterPro" id="IPR007111">
    <property type="entry name" value="NACHT_NTPase"/>
</dbReference>
<dbReference type="Gene3D" id="1.25.40.620">
    <property type="match status" value="1"/>
</dbReference>
<dbReference type="CDD" id="cd16383">
    <property type="entry name" value="GUN4"/>
    <property type="match status" value="1"/>
</dbReference>